<gene>
    <name evidence="1" type="ORF">MRB53_002662</name>
</gene>
<sequence length="336" mass="38523">MQFQLGTALIQLKGVTSVFGTVKGTGEFNRLFFQQRQGIFVYLLQSTTRPDSPLHPSISSLLEQFADIFAEPRGLPPSRSHDHRIPLIPSSTPTNVRQYRYPHFQKNQIKRLVREMCDSGAVLMQNGHPLAYLMQNGHPLAYLSGRNLTLSIYDKEMLAIIFAVSKWRPYLSGTHFKFLTDHRTLKYFVEQRLTTMEQPKWLTKLIGYDYEIIYRSGKENTVADAISRLGEYAALFMVSQTIFSFIPDIIATYSQDPNLGSIRDRLRVDPLGVPHYSLDNDMLRYKGRIVVPTNSEWCSKKFSDFHASPFGVSRVNTTSLNSSCYEQSYMKHLKVS</sequence>
<organism evidence="1 2">
    <name type="scientific">Persea americana</name>
    <name type="common">Avocado</name>
    <dbReference type="NCBI Taxonomy" id="3435"/>
    <lineage>
        <taxon>Eukaryota</taxon>
        <taxon>Viridiplantae</taxon>
        <taxon>Streptophyta</taxon>
        <taxon>Embryophyta</taxon>
        <taxon>Tracheophyta</taxon>
        <taxon>Spermatophyta</taxon>
        <taxon>Magnoliopsida</taxon>
        <taxon>Magnoliidae</taxon>
        <taxon>Laurales</taxon>
        <taxon>Lauraceae</taxon>
        <taxon>Persea</taxon>
    </lineage>
</organism>
<keyword evidence="2" id="KW-1185">Reference proteome</keyword>
<evidence type="ECO:0000313" key="2">
    <source>
        <dbReference type="Proteomes" id="UP001234297"/>
    </source>
</evidence>
<evidence type="ECO:0000313" key="1">
    <source>
        <dbReference type="EMBL" id="KAJ8649639.1"/>
    </source>
</evidence>
<dbReference type="Proteomes" id="UP001234297">
    <property type="component" value="Chromosome 1"/>
</dbReference>
<name>A0ACC2MVB3_PERAE</name>
<reference evidence="1 2" key="1">
    <citation type="journal article" date="2022" name="Hortic Res">
        <title>A haplotype resolved chromosomal level avocado genome allows analysis of novel avocado genes.</title>
        <authorList>
            <person name="Nath O."/>
            <person name="Fletcher S.J."/>
            <person name="Hayward A."/>
            <person name="Shaw L.M."/>
            <person name="Masouleh A.K."/>
            <person name="Furtado A."/>
            <person name="Henry R.J."/>
            <person name="Mitter N."/>
        </authorList>
    </citation>
    <scope>NUCLEOTIDE SEQUENCE [LARGE SCALE GENOMIC DNA]</scope>
    <source>
        <strain evidence="2">cv. Hass</strain>
    </source>
</reference>
<comment type="caution">
    <text evidence="1">The sequence shown here is derived from an EMBL/GenBank/DDBJ whole genome shotgun (WGS) entry which is preliminary data.</text>
</comment>
<proteinExistence type="predicted"/>
<dbReference type="EMBL" id="CM056809">
    <property type="protein sequence ID" value="KAJ8649639.1"/>
    <property type="molecule type" value="Genomic_DNA"/>
</dbReference>
<protein>
    <submittedName>
        <fullName evidence="1">Uncharacterized protein</fullName>
    </submittedName>
</protein>
<accession>A0ACC2MVB3</accession>